<organism evidence="2 3">
    <name type="scientific">Bacillus luti</name>
    <dbReference type="NCBI Taxonomy" id="2026191"/>
    <lineage>
        <taxon>Bacteria</taxon>
        <taxon>Bacillati</taxon>
        <taxon>Bacillota</taxon>
        <taxon>Bacilli</taxon>
        <taxon>Bacillales</taxon>
        <taxon>Bacillaceae</taxon>
        <taxon>Bacillus</taxon>
        <taxon>Bacillus cereus group</taxon>
    </lineage>
</organism>
<name>A0ABU8HZQ3_9BACI</name>
<dbReference type="GeneID" id="300959189"/>
<reference evidence="2 3" key="1">
    <citation type="submission" date="2024-03" db="EMBL/GenBank/DDBJ databases">
        <title>A Rare Waterborne Outbreak of Bacillus cereus in China: Epidemiologic Survey, Genomic Insights and Virulence Characteristics.</title>
        <authorList>
            <person name="Wang S."/>
        </authorList>
    </citation>
    <scope>NUCLEOTIDE SEQUENCE [LARGE SCALE GENOMIC DNA]</scope>
    <source>
        <strain evidence="2 3">BC008</strain>
    </source>
</reference>
<keyword evidence="3" id="KW-1185">Reference proteome</keyword>
<dbReference type="Proteomes" id="UP001365619">
    <property type="component" value="Unassembled WGS sequence"/>
</dbReference>
<sequence length="204" mass="23102">MRVISKIINKVVFKRAINFFILGVALTVIATIITFVSNPDLKEIMEGIGNRLPDQVKESTGIEKVWSYIVNNGFIVPLQMFILALIPIQFLYVIHIILTVSLPGILFGIGLQADFQKGFGIIISAIPHYLFEIFAFCLFAAILFELNKCIRIKLKNLFKKDKERISLSKKILEVIKIYAVLTLPIIIIAAFLETYIANIILDLF</sequence>
<feature type="transmembrane region" description="Helical" evidence="1">
    <location>
        <begin position="177"/>
        <end position="201"/>
    </location>
</feature>
<keyword evidence="1" id="KW-0812">Transmembrane</keyword>
<feature type="transmembrane region" description="Helical" evidence="1">
    <location>
        <begin position="119"/>
        <end position="144"/>
    </location>
</feature>
<dbReference type="InterPro" id="IPR002798">
    <property type="entry name" value="SpoIIM-like"/>
</dbReference>
<accession>A0ABU8HZQ3</accession>
<feature type="transmembrane region" description="Helical" evidence="1">
    <location>
        <begin position="93"/>
        <end position="113"/>
    </location>
</feature>
<feature type="transmembrane region" description="Helical" evidence="1">
    <location>
        <begin position="12"/>
        <end position="36"/>
    </location>
</feature>
<protein>
    <submittedName>
        <fullName evidence="2">Stage II sporulation protein M</fullName>
    </submittedName>
</protein>
<keyword evidence="1" id="KW-0472">Membrane</keyword>
<dbReference type="EMBL" id="JBBAGW010000015">
    <property type="protein sequence ID" value="MEI5932001.1"/>
    <property type="molecule type" value="Genomic_DNA"/>
</dbReference>
<comment type="caution">
    <text evidence="2">The sequence shown here is derived from an EMBL/GenBank/DDBJ whole genome shotgun (WGS) entry which is preliminary data.</text>
</comment>
<proteinExistence type="predicted"/>
<evidence type="ECO:0000313" key="3">
    <source>
        <dbReference type="Proteomes" id="UP001365619"/>
    </source>
</evidence>
<feature type="transmembrane region" description="Helical" evidence="1">
    <location>
        <begin position="65"/>
        <end position="86"/>
    </location>
</feature>
<dbReference type="RefSeq" id="WP_156574899.1">
    <property type="nucleotide sequence ID" value="NZ_CP040336.1"/>
</dbReference>
<keyword evidence="1" id="KW-1133">Transmembrane helix</keyword>
<evidence type="ECO:0000256" key="1">
    <source>
        <dbReference type="SAM" id="Phobius"/>
    </source>
</evidence>
<gene>
    <name evidence="2" type="ORF">WBS43_25245</name>
</gene>
<evidence type="ECO:0000313" key="2">
    <source>
        <dbReference type="EMBL" id="MEI5932001.1"/>
    </source>
</evidence>
<dbReference type="Pfam" id="PF01944">
    <property type="entry name" value="SpoIIM"/>
    <property type="match status" value="1"/>
</dbReference>